<evidence type="ECO:0008006" key="3">
    <source>
        <dbReference type="Google" id="ProtNLM"/>
    </source>
</evidence>
<evidence type="ECO:0000313" key="1">
    <source>
        <dbReference type="EMBL" id="GGD96693.1"/>
    </source>
</evidence>
<keyword evidence="2" id="KW-1185">Reference proteome</keyword>
<sequence length="115" mass="12875">MPKHNRSRLVDRELSQFASARYEGDVAGAWRALERAHILGQTVILLHFVVHMRMLSFALQTRDFRETGGQLFRLALIPIGHALRRLPSGNTGRSDVSAFAIMPVPKDVAVELAQD</sequence>
<dbReference type="RefSeq" id="WP_126177283.1">
    <property type="nucleotide sequence ID" value="NZ_BMKL01000001.1"/>
</dbReference>
<gene>
    <name evidence="1" type="ORF">GCM10011515_15660</name>
</gene>
<protein>
    <recommendedName>
        <fullName evidence="3">DUF3703 domain-containing protein</fullName>
    </recommendedName>
</protein>
<comment type="caution">
    <text evidence="1">The sequence shown here is derived from an EMBL/GenBank/DDBJ whole genome shotgun (WGS) entry which is preliminary data.</text>
</comment>
<proteinExistence type="predicted"/>
<organism evidence="1 2">
    <name type="scientific">Tsuneonella deserti</name>
    <dbReference type="NCBI Taxonomy" id="2035528"/>
    <lineage>
        <taxon>Bacteria</taxon>
        <taxon>Pseudomonadati</taxon>
        <taxon>Pseudomonadota</taxon>
        <taxon>Alphaproteobacteria</taxon>
        <taxon>Sphingomonadales</taxon>
        <taxon>Erythrobacteraceae</taxon>
        <taxon>Tsuneonella</taxon>
    </lineage>
</organism>
<name>A0ABQ1S790_9SPHN</name>
<evidence type="ECO:0000313" key="2">
    <source>
        <dbReference type="Proteomes" id="UP000619041"/>
    </source>
</evidence>
<dbReference type="EMBL" id="BMKL01000001">
    <property type="protein sequence ID" value="GGD96693.1"/>
    <property type="molecule type" value="Genomic_DNA"/>
</dbReference>
<accession>A0ABQ1S790</accession>
<dbReference type="Pfam" id="PF12487">
    <property type="entry name" value="DUF3703"/>
    <property type="match status" value="1"/>
</dbReference>
<reference evidence="2" key="1">
    <citation type="journal article" date="2019" name="Int. J. Syst. Evol. Microbiol.">
        <title>The Global Catalogue of Microorganisms (GCM) 10K type strain sequencing project: providing services to taxonomists for standard genome sequencing and annotation.</title>
        <authorList>
            <consortium name="The Broad Institute Genomics Platform"/>
            <consortium name="The Broad Institute Genome Sequencing Center for Infectious Disease"/>
            <person name="Wu L."/>
            <person name="Ma J."/>
        </authorList>
    </citation>
    <scope>NUCLEOTIDE SEQUENCE [LARGE SCALE GENOMIC DNA]</scope>
    <source>
        <strain evidence="2">CGMCC 1.15959</strain>
    </source>
</reference>
<dbReference type="Proteomes" id="UP000619041">
    <property type="component" value="Unassembled WGS sequence"/>
</dbReference>
<dbReference type="InterPro" id="IPR022172">
    <property type="entry name" value="DUF3703"/>
</dbReference>